<feature type="region of interest" description="Disordered" evidence="1">
    <location>
        <begin position="71"/>
        <end position="91"/>
    </location>
</feature>
<accession>A0A8J5N7M1</accession>
<protein>
    <submittedName>
        <fullName evidence="2">Uncharacterized protein</fullName>
    </submittedName>
</protein>
<dbReference type="AlphaFoldDB" id="A0A8J5N7M1"/>
<keyword evidence="3" id="KW-1185">Reference proteome</keyword>
<dbReference type="Proteomes" id="UP000747542">
    <property type="component" value="Unassembled WGS sequence"/>
</dbReference>
<comment type="caution">
    <text evidence="2">The sequence shown here is derived from an EMBL/GenBank/DDBJ whole genome shotgun (WGS) entry which is preliminary data.</text>
</comment>
<feature type="non-terminal residue" evidence="2">
    <location>
        <position position="120"/>
    </location>
</feature>
<dbReference type="EMBL" id="JAHLQT010007291">
    <property type="protein sequence ID" value="KAG7174712.1"/>
    <property type="molecule type" value="Genomic_DNA"/>
</dbReference>
<gene>
    <name evidence="2" type="ORF">Hamer_G025946</name>
</gene>
<evidence type="ECO:0000313" key="2">
    <source>
        <dbReference type="EMBL" id="KAG7174712.1"/>
    </source>
</evidence>
<proteinExistence type="predicted"/>
<organism evidence="2 3">
    <name type="scientific">Homarus americanus</name>
    <name type="common">American lobster</name>
    <dbReference type="NCBI Taxonomy" id="6706"/>
    <lineage>
        <taxon>Eukaryota</taxon>
        <taxon>Metazoa</taxon>
        <taxon>Ecdysozoa</taxon>
        <taxon>Arthropoda</taxon>
        <taxon>Crustacea</taxon>
        <taxon>Multicrustacea</taxon>
        <taxon>Malacostraca</taxon>
        <taxon>Eumalacostraca</taxon>
        <taxon>Eucarida</taxon>
        <taxon>Decapoda</taxon>
        <taxon>Pleocyemata</taxon>
        <taxon>Astacidea</taxon>
        <taxon>Nephropoidea</taxon>
        <taxon>Nephropidae</taxon>
        <taxon>Homarus</taxon>
    </lineage>
</organism>
<evidence type="ECO:0000313" key="3">
    <source>
        <dbReference type="Proteomes" id="UP000747542"/>
    </source>
</evidence>
<feature type="non-terminal residue" evidence="2">
    <location>
        <position position="1"/>
    </location>
</feature>
<name>A0A8J5N7M1_HOMAM</name>
<evidence type="ECO:0000256" key="1">
    <source>
        <dbReference type="SAM" id="MobiDB-lite"/>
    </source>
</evidence>
<sequence length="120" mass="13129">LIITICRREPKISTQQDGSLLVEVYSLKESARLHTLSCGPNAPVSCTPHATFNQCRGVSFSDMILRGESSGGALNSKGGESRQVHLSSSSECDRFQLQREILHMHTRDEVSIAEARSTAL</sequence>
<reference evidence="2" key="1">
    <citation type="journal article" date="2021" name="Sci. Adv.">
        <title>The American lobster genome reveals insights on longevity, neural, and immune adaptations.</title>
        <authorList>
            <person name="Polinski J.M."/>
            <person name="Zimin A.V."/>
            <person name="Clark K.F."/>
            <person name="Kohn A.B."/>
            <person name="Sadowski N."/>
            <person name="Timp W."/>
            <person name="Ptitsyn A."/>
            <person name="Khanna P."/>
            <person name="Romanova D.Y."/>
            <person name="Williams P."/>
            <person name="Greenwood S.J."/>
            <person name="Moroz L.L."/>
            <person name="Walt D.R."/>
            <person name="Bodnar A.G."/>
        </authorList>
    </citation>
    <scope>NUCLEOTIDE SEQUENCE</scope>
    <source>
        <strain evidence="2">GMGI-L3</strain>
    </source>
</reference>